<organism evidence="1">
    <name type="scientific">marine sediment metagenome</name>
    <dbReference type="NCBI Taxonomy" id="412755"/>
    <lineage>
        <taxon>unclassified sequences</taxon>
        <taxon>metagenomes</taxon>
        <taxon>ecological metagenomes</taxon>
    </lineage>
</organism>
<gene>
    <name evidence="1" type="ORF">LCGC14_2271430</name>
</gene>
<protein>
    <submittedName>
        <fullName evidence="1">Uncharacterized protein</fullName>
    </submittedName>
</protein>
<name>A0A0F9CWV7_9ZZZZ</name>
<proteinExistence type="predicted"/>
<evidence type="ECO:0000313" key="1">
    <source>
        <dbReference type="EMBL" id="KKL53838.1"/>
    </source>
</evidence>
<dbReference type="AlphaFoldDB" id="A0A0F9CWV7"/>
<reference evidence="1" key="1">
    <citation type="journal article" date="2015" name="Nature">
        <title>Complex archaea that bridge the gap between prokaryotes and eukaryotes.</title>
        <authorList>
            <person name="Spang A."/>
            <person name="Saw J.H."/>
            <person name="Jorgensen S.L."/>
            <person name="Zaremba-Niedzwiedzka K."/>
            <person name="Martijn J."/>
            <person name="Lind A.E."/>
            <person name="van Eijk R."/>
            <person name="Schleper C."/>
            <person name="Guy L."/>
            <person name="Ettema T.J."/>
        </authorList>
    </citation>
    <scope>NUCLEOTIDE SEQUENCE</scope>
</reference>
<accession>A0A0F9CWV7</accession>
<sequence>MMALEWQQHKTKRGMFWLLLPTTATPWGDNETARVFCLSSTHSPRRFFGSYQFFGSTGNTQSGTVVCGSALSTRRWIEKQLAQFWEPPEIINPA</sequence>
<comment type="caution">
    <text evidence="1">The sequence shown here is derived from an EMBL/GenBank/DDBJ whole genome shotgun (WGS) entry which is preliminary data.</text>
</comment>
<dbReference type="EMBL" id="LAZR01031409">
    <property type="protein sequence ID" value="KKL53838.1"/>
    <property type="molecule type" value="Genomic_DNA"/>
</dbReference>